<evidence type="ECO:0000313" key="14">
    <source>
        <dbReference type="EMBL" id="WJW68430.1"/>
    </source>
</evidence>
<reference evidence="14" key="2">
    <citation type="journal article" date="2024" name="Nature">
        <title>Anoxygenic phototroph of the Chloroflexota uses a type I reaction centre.</title>
        <authorList>
            <person name="Tsuji J.M."/>
            <person name="Shaw N.A."/>
            <person name="Nagashima S."/>
            <person name="Venkiteswaran J.J."/>
            <person name="Schiff S.L."/>
            <person name="Watanabe T."/>
            <person name="Fukui M."/>
            <person name="Hanada S."/>
            <person name="Tank M."/>
            <person name="Neufeld J.D."/>
        </authorList>
    </citation>
    <scope>NUCLEOTIDE SEQUENCE</scope>
    <source>
        <strain evidence="14">L227-S17</strain>
    </source>
</reference>
<dbReference type="Pfam" id="PF00512">
    <property type="entry name" value="HisKA"/>
    <property type="match status" value="1"/>
</dbReference>
<dbReference type="InterPro" id="IPR036097">
    <property type="entry name" value="HisK_dim/P_sf"/>
</dbReference>
<dbReference type="Pfam" id="PF00672">
    <property type="entry name" value="HAMP"/>
    <property type="match status" value="1"/>
</dbReference>
<evidence type="ECO:0000256" key="1">
    <source>
        <dbReference type="ARBA" id="ARBA00000085"/>
    </source>
</evidence>
<dbReference type="EMBL" id="JACATZ010000003">
    <property type="protein sequence ID" value="NWJ48497.1"/>
    <property type="molecule type" value="Genomic_DNA"/>
</dbReference>
<gene>
    <name evidence="13" type="ORF">HXX08_21785</name>
    <name evidence="14" type="ORF">OZ401_004041</name>
</gene>
<evidence type="ECO:0000259" key="12">
    <source>
        <dbReference type="PROSITE" id="PS50885"/>
    </source>
</evidence>
<dbReference type="InterPro" id="IPR011006">
    <property type="entry name" value="CheY-like_superfamily"/>
</dbReference>
<dbReference type="GO" id="GO:0005524">
    <property type="term" value="F:ATP binding"/>
    <property type="evidence" value="ECO:0007669"/>
    <property type="project" value="UniProtKB-KW"/>
</dbReference>
<keyword evidence="4" id="KW-0808">Transferase</keyword>
<proteinExistence type="predicted"/>
<dbReference type="SUPFAM" id="SSF52172">
    <property type="entry name" value="CheY-like"/>
    <property type="match status" value="1"/>
</dbReference>
<keyword evidence="3 9" id="KW-0597">Phosphoprotein</keyword>
<dbReference type="Gene3D" id="6.10.340.10">
    <property type="match status" value="1"/>
</dbReference>
<dbReference type="CDD" id="cd06225">
    <property type="entry name" value="HAMP"/>
    <property type="match status" value="1"/>
</dbReference>
<dbReference type="AlphaFoldDB" id="A0A8T7M8K9"/>
<evidence type="ECO:0000256" key="5">
    <source>
        <dbReference type="ARBA" id="ARBA00022741"/>
    </source>
</evidence>
<feature type="coiled-coil region" evidence="10">
    <location>
        <begin position="361"/>
        <end position="420"/>
    </location>
</feature>
<reference evidence="13 15" key="1">
    <citation type="submission" date="2020-06" db="EMBL/GenBank/DDBJ databases">
        <title>Anoxygenic phototrophic Chloroflexota member uses a Type I reaction center.</title>
        <authorList>
            <person name="Tsuji J.M."/>
            <person name="Shaw N.A."/>
            <person name="Nagashima S."/>
            <person name="Venkiteswaran J."/>
            <person name="Schiff S.L."/>
            <person name="Hanada S."/>
            <person name="Tank M."/>
            <person name="Neufeld J.D."/>
        </authorList>
    </citation>
    <scope>NUCLEOTIDE SEQUENCE [LARGE SCALE GENOMIC DNA]</scope>
    <source>
        <strain evidence="13">L227-S17</strain>
    </source>
</reference>
<organism evidence="13 15">
    <name type="scientific">Candidatus Chlorohelix allophototropha</name>
    <dbReference type="NCBI Taxonomy" id="3003348"/>
    <lineage>
        <taxon>Bacteria</taxon>
        <taxon>Bacillati</taxon>
        <taxon>Chloroflexota</taxon>
        <taxon>Chloroflexia</taxon>
        <taxon>Candidatus Chloroheliales</taxon>
        <taxon>Candidatus Chloroheliaceae</taxon>
        <taxon>Candidatus Chlorohelix</taxon>
    </lineage>
</organism>
<dbReference type="PANTHER" id="PTHR44591:SF3">
    <property type="entry name" value="RESPONSE REGULATORY DOMAIN-CONTAINING PROTEIN"/>
    <property type="match status" value="1"/>
</dbReference>
<dbReference type="InterPro" id="IPR003660">
    <property type="entry name" value="HAMP_dom"/>
</dbReference>
<dbReference type="InterPro" id="IPR050595">
    <property type="entry name" value="Bact_response_regulator"/>
</dbReference>
<keyword evidence="7" id="KW-0067">ATP-binding</keyword>
<dbReference type="PANTHER" id="PTHR44591">
    <property type="entry name" value="STRESS RESPONSE REGULATOR PROTEIN 1"/>
    <property type="match status" value="1"/>
</dbReference>
<comment type="catalytic activity">
    <reaction evidence="1">
        <text>ATP + protein L-histidine = ADP + protein N-phospho-L-histidine.</text>
        <dbReference type="EC" id="2.7.13.3"/>
    </reaction>
</comment>
<dbReference type="EMBL" id="CP128400">
    <property type="protein sequence ID" value="WJW68430.1"/>
    <property type="molecule type" value="Genomic_DNA"/>
</dbReference>
<dbReference type="Gene3D" id="3.40.50.2300">
    <property type="match status" value="1"/>
</dbReference>
<dbReference type="InterPro" id="IPR001789">
    <property type="entry name" value="Sig_transdc_resp-reg_receiver"/>
</dbReference>
<evidence type="ECO:0000256" key="8">
    <source>
        <dbReference type="ARBA" id="ARBA00023012"/>
    </source>
</evidence>
<feature type="modified residue" description="4-aspartylphosphate" evidence="9">
    <location>
        <position position="237"/>
    </location>
</feature>
<dbReference type="PROSITE" id="PS50885">
    <property type="entry name" value="HAMP"/>
    <property type="match status" value="1"/>
</dbReference>
<keyword evidence="16" id="KW-1185">Reference proteome</keyword>
<dbReference type="Proteomes" id="UP001431572">
    <property type="component" value="Chromosome 2"/>
</dbReference>
<evidence type="ECO:0000256" key="6">
    <source>
        <dbReference type="ARBA" id="ARBA00022777"/>
    </source>
</evidence>
<dbReference type="CDD" id="cd00082">
    <property type="entry name" value="HisKA"/>
    <property type="match status" value="1"/>
</dbReference>
<dbReference type="Proteomes" id="UP000521676">
    <property type="component" value="Unassembled WGS sequence"/>
</dbReference>
<dbReference type="SUPFAM" id="SSF47384">
    <property type="entry name" value="Homodimeric domain of signal transducing histidine kinase"/>
    <property type="match status" value="1"/>
</dbReference>
<dbReference type="RefSeq" id="WP_341470334.1">
    <property type="nucleotide sequence ID" value="NZ_CP128400.1"/>
</dbReference>
<evidence type="ECO:0000256" key="9">
    <source>
        <dbReference type="PROSITE-ProRule" id="PRU00169"/>
    </source>
</evidence>
<dbReference type="GO" id="GO:0016020">
    <property type="term" value="C:membrane"/>
    <property type="evidence" value="ECO:0007669"/>
    <property type="project" value="InterPro"/>
</dbReference>
<feature type="domain" description="HAMP" evidence="12">
    <location>
        <begin position="317"/>
        <end position="369"/>
    </location>
</feature>
<dbReference type="PROSITE" id="PS50110">
    <property type="entry name" value="RESPONSE_REGULATORY"/>
    <property type="match status" value="1"/>
</dbReference>
<evidence type="ECO:0000313" key="16">
    <source>
        <dbReference type="Proteomes" id="UP001431572"/>
    </source>
</evidence>
<dbReference type="FunFam" id="3.40.50.2300:FF:000121">
    <property type="entry name" value="Sensor histidine kinase RcsC"/>
    <property type="match status" value="1"/>
</dbReference>
<evidence type="ECO:0000256" key="3">
    <source>
        <dbReference type="ARBA" id="ARBA00022553"/>
    </source>
</evidence>
<dbReference type="InterPro" id="IPR003661">
    <property type="entry name" value="HisK_dim/P_dom"/>
</dbReference>
<dbReference type="Gene3D" id="1.10.287.130">
    <property type="match status" value="1"/>
</dbReference>
<keyword evidence="10" id="KW-0175">Coiled coil</keyword>
<sequence length="421" mass="48345">MNESQDISNSPDNLTRHKQAELEKSRLRFRIAISNELRISAARIAHLCETLLTFEDDPSLLFAISDLHNIRDASKHLQQQIRSGLNPQTMMTNPPDLGLLRHELRNPLNQIIGYSEMLEEEAEDRGALQWIEEFQRLQIAANQTLLLINDNLTQARFDCVDPDTDLRAFGTNRLDRTTGKLEIKQPGNILLVDDSAMNRDMLSRRLRRQGYNVQLASDGLEALEKAKKGIFDLILLDIVMPEMDGYQTLEKLKSNPALSDIPVLMISALDDTESIVKCIEMGAVDYLPKPFDPVILKARIGSSLEKKRLRDQEVEYLRQVAKITTAAAAVENNNYRHEYLNEIASREDELGQLARVFQKMAHEIYAREERLRQLVEELKIEVDEAKKARQVAAITENDYFQKLKERAQELRERNSRAIEEN</sequence>
<name>A0A8T7M8K9_9CHLR</name>
<evidence type="ECO:0000256" key="2">
    <source>
        <dbReference type="ARBA" id="ARBA00012438"/>
    </source>
</evidence>
<dbReference type="EC" id="2.7.13.3" evidence="2"/>
<feature type="domain" description="Response regulatory" evidence="11">
    <location>
        <begin position="188"/>
        <end position="304"/>
    </location>
</feature>
<keyword evidence="8" id="KW-0902">Two-component regulatory system</keyword>
<keyword evidence="6" id="KW-0418">Kinase</keyword>
<evidence type="ECO:0000256" key="7">
    <source>
        <dbReference type="ARBA" id="ARBA00022840"/>
    </source>
</evidence>
<evidence type="ECO:0000256" key="10">
    <source>
        <dbReference type="SAM" id="Coils"/>
    </source>
</evidence>
<evidence type="ECO:0000256" key="4">
    <source>
        <dbReference type="ARBA" id="ARBA00022679"/>
    </source>
</evidence>
<dbReference type="Pfam" id="PF00072">
    <property type="entry name" value="Response_reg"/>
    <property type="match status" value="1"/>
</dbReference>
<evidence type="ECO:0000313" key="15">
    <source>
        <dbReference type="Proteomes" id="UP000521676"/>
    </source>
</evidence>
<evidence type="ECO:0000259" key="11">
    <source>
        <dbReference type="PROSITE" id="PS50110"/>
    </source>
</evidence>
<protein>
    <recommendedName>
        <fullName evidence="2">histidine kinase</fullName>
        <ecNumber evidence="2">2.7.13.3</ecNumber>
    </recommendedName>
</protein>
<dbReference type="SMART" id="SM00448">
    <property type="entry name" value="REC"/>
    <property type="match status" value="1"/>
</dbReference>
<dbReference type="GO" id="GO:0000155">
    <property type="term" value="F:phosphorelay sensor kinase activity"/>
    <property type="evidence" value="ECO:0007669"/>
    <property type="project" value="InterPro"/>
</dbReference>
<evidence type="ECO:0000313" key="13">
    <source>
        <dbReference type="EMBL" id="NWJ48497.1"/>
    </source>
</evidence>
<dbReference type="SMART" id="SM00388">
    <property type="entry name" value="HisKA"/>
    <property type="match status" value="1"/>
</dbReference>
<keyword evidence="5" id="KW-0547">Nucleotide-binding</keyword>
<accession>A0A8T7M8K9</accession>